<dbReference type="RefSeq" id="WP_068446685.1">
    <property type="nucleotide sequence ID" value="NZ_CP013862.1"/>
</dbReference>
<keyword evidence="1" id="KW-0472">Membrane</keyword>
<dbReference type="OrthoDB" id="2964685at2"/>
<protein>
    <submittedName>
        <fullName evidence="2">Uncharacterized protein</fullName>
    </submittedName>
</protein>
<dbReference type="KEGG" id="lao:AOX59_14750"/>
<dbReference type="AlphaFoldDB" id="A0A0U4EGT8"/>
<dbReference type="Proteomes" id="UP000050331">
    <property type="component" value="Chromosome"/>
</dbReference>
<keyword evidence="1" id="KW-1133">Transmembrane helix</keyword>
<proteinExistence type="predicted"/>
<feature type="transmembrane region" description="Helical" evidence="1">
    <location>
        <begin position="21"/>
        <end position="42"/>
    </location>
</feature>
<reference evidence="2 3" key="1">
    <citation type="submission" date="2016-01" db="EMBL/GenBank/DDBJ databases">
        <title>Complete genome sequence of strain Lentibacillus amyloliquefaciens LAM0015T isolated from saline sediment.</title>
        <authorList>
            <person name="Wang J.-L."/>
            <person name="He M.-X."/>
        </authorList>
    </citation>
    <scope>NUCLEOTIDE SEQUENCE [LARGE SCALE GENOMIC DNA]</scope>
    <source>
        <strain evidence="2 3">LAM0015</strain>
    </source>
</reference>
<evidence type="ECO:0000313" key="2">
    <source>
        <dbReference type="EMBL" id="ALX49721.1"/>
    </source>
</evidence>
<evidence type="ECO:0000313" key="3">
    <source>
        <dbReference type="Proteomes" id="UP000050331"/>
    </source>
</evidence>
<evidence type="ECO:0000256" key="1">
    <source>
        <dbReference type="SAM" id="Phobius"/>
    </source>
</evidence>
<organism evidence="2 3">
    <name type="scientific">Lentibacillus amyloliquefaciens</name>
    <dbReference type="NCBI Taxonomy" id="1472767"/>
    <lineage>
        <taxon>Bacteria</taxon>
        <taxon>Bacillati</taxon>
        <taxon>Bacillota</taxon>
        <taxon>Bacilli</taxon>
        <taxon>Bacillales</taxon>
        <taxon>Bacillaceae</taxon>
        <taxon>Lentibacillus</taxon>
    </lineage>
</organism>
<keyword evidence="1" id="KW-0812">Transmembrane</keyword>
<accession>A0A0U4EGT8</accession>
<name>A0A0U4EGT8_9BACI</name>
<gene>
    <name evidence="2" type="ORF">AOX59_14750</name>
</gene>
<dbReference type="EMBL" id="CP013862">
    <property type="protein sequence ID" value="ALX49721.1"/>
    <property type="molecule type" value="Genomic_DNA"/>
</dbReference>
<keyword evidence="3" id="KW-1185">Reference proteome</keyword>
<sequence>MTKKDWLEVFRTLGDKDLFDILTIIASVVSPFLLLLSIIISYKSAKASEQSVKLNKEMYEVQKRERDESFLPIFMIDNFSFGPERNYITFDLVNKNDKDIVPRHAGSESPAEIYNWQKSDHVIKFTVYDDYHSKDHLKLWLYYTTLNHKEINSKLVLRIIDGDLVIQE</sequence>